<dbReference type="EMBL" id="CAXAJV020001299">
    <property type="protein sequence ID" value="CAL7948234.1"/>
    <property type="molecule type" value="Genomic_DNA"/>
</dbReference>
<accession>A0ABP1P4S1</accession>
<reference evidence="2 3" key="1">
    <citation type="submission" date="2024-08" db="EMBL/GenBank/DDBJ databases">
        <authorList>
            <person name="Will J Nash"/>
            <person name="Angela Man"/>
            <person name="Seanna McTaggart"/>
            <person name="Kendall Baker"/>
            <person name="Tom Barker"/>
            <person name="Leah Catchpole"/>
            <person name="Alex Durrant"/>
            <person name="Karim Gharbi"/>
            <person name="Naomi Irish"/>
            <person name="Gemy Kaithakottil"/>
            <person name="Debby Ku"/>
            <person name="Aaliyah Providence"/>
            <person name="Felix Shaw"/>
            <person name="David Swarbreck"/>
            <person name="Chris Watkins"/>
            <person name="Ann M. McCartney"/>
            <person name="Giulio Formenti"/>
            <person name="Alice Mouton"/>
            <person name="Noel Vella"/>
            <person name="Bjorn M von Reumont"/>
            <person name="Adriana Vella"/>
            <person name="Wilfried Haerty"/>
        </authorList>
    </citation>
    <scope>NUCLEOTIDE SEQUENCE [LARGE SCALE GENOMIC DNA]</scope>
</reference>
<dbReference type="Proteomes" id="UP001642520">
    <property type="component" value="Unassembled WGS sequence"/>
</dbReference>
<feature type="region of interest" description="Disordered" evidence="1">
    <location>
        <begin position="1"/>
        <end position="37"/>
    </location>
</feature>
<proteinExistence type="predicted"/>
<evidence type="ECO:0000256" key="1">
    <source>
        <dbReference type="SAM" id="MobiDB-lite"/>
    </source>
</evidence>
<protein>
    <submittedName>
        <fullName evidence="2">Uncharacterized protein</fullName>
    </submittedName>
</protein>
<organism evidence="2 3">
    <name type="scientific">Xylocopa violacea</name>
    <name type="common">Violet carpenter bee</name>
    <name type="synonym">Apis violacea</name>
    <dbReference type="NCBI Taxonomy" id="135666"/>
    <lineage>
        <taxon>Eukaryota</taxon>
        <taxon>Metazoa</taxon>
        <taxon>Ecdysozoa</taxon>
        <taxon>Arthropoda</taxon>
        <taxon>Hexapoda</taxon>
        <taxon>Insecta</taxon>
        <taxon>Pterygota</taxon>
        <taxon>Neoptera</taxon>
        <taxon>Endopterygota</taxon>
        <taxon>Hymenoptera</taxon>
        <taxon>Apocrita</taxon>
        <taxon>Aculeata</taxon>
        <taxon>Apoidea</taxon>
        <taxon>Anthophila</taxon>
        <taxon>Apidae</taxon>
        <taxon>Xylocopa</taxon>
        <taxon>Xylocopa</taxon>
    </lineage>
</organism>
<evidence type="ECO:0000313" key="3">
    <source>
        <dbReference type="Proteomes" id="UP001642520"/>
    </source>
</evidence>
<name>A0ABP1P4S1_XYLVO</name>
<sequence>MDSGDEQETKSQDISLKKRSINDSIEGDMNCIREAPTSNWKRKRKENIYSNSHKGWTKQGTPRINASELQVAGKETIDKLCPPWVQENTEIAADAPINEFVDNPFNFLELNAAIEGTKNKEYNMLKHMLTNS</sequence>
<keyword evidence="3" id="KW-1185">Reference proteome</keyword>
<comment type="caution">
    <text evidence="2">The sequence shown here is derived from an EMBL/GenBank/DDBJ whole genome shotgun (WGS) entry which is preliminary data.</text>
</comment>
<evidence type="ECO:0000313" key="2">
    <source>
        <dbReference type="EMBL" id="CAL7948234.1"/>
    </source>
</evidence>
<gene>
    <name evidence="2" type="ORF">XYLVIOL_LOCUS8733</name>
</gene>